<name>V6LD83_9EUKA</name>
<organism evidence="1">
    <name type="scientific">Spironucleus salmonicida</name>
    <dbReference type="NCBI Taxonomy" id="348837"/>
    <lineage>
        <taxon>Eukaryota</taxon>
        <taxon>Metamonada</taxon>
        <taxon>Diplomonadida</taxon>
        <taxon>Hexamitidae</taxon>
        <taxon>Hexamitinae</taxon>
        <taxon>Spironucleus</taxon>
    </lineage>
</organism>
<dbReference type="VEuPathDB" id="GiardiaDB:SS50377_21440"/>
<dbReference type="EMBL" id="AUWU02000002">
    <property type="protein sequence ID" value="KAH0575906.1"/>
    <property type="molecule type" value="Genomic_DNA"/>
</dbReference>
<evidence type="ECO:0000313" key="3">
    <source>
        <dbReference type="Proteomes" id="UP000018208"/>
    </source>
</evidence>
<evidence type="ECO:0000313" key="1">
    <source>
        <dbReference type="EMBL" id="EST42437.1"/>
    </source>
</evidence>
<sequence length="124" mass="14513">MRIITLPPYSVTEPRTATIFWRTFQPLEWKVLTHPVNAMPQKRYFMQLRSGRRQGMVAECSDGDKEKCTEEHETLAGLCCKIQRDTQVNQIGRGRFLAVWFACWEQLEMLGRVSVLLYQQLCSE</sequence>
<keyword evidence="3" id="KW-1185">Reference proteome</keyword>
<dbReference type="Proteomes" id="UP000018208">
    <property type="component" value="Unassembled WGS sequence"/>
</dbReference>
<reference evidence="1 2" key="1">
    <citation type="journal article" date="2014" name="PLoS Genet.">
        <title>The Genome of Spironucleus salmonicida Highlights a Fish Pathogen Adapted to Fluctuating Environments.</title>
        <authorList>
            <person name="Xu F."/>
            <person name="Jerlstrom-Hultqvist J."/>
            <person name="Einarsson E."/>
            <person name="Astvaldsson A."/>
            <person name="Svard S.G."/>
            <person name="Andersson J.O."/>
        </authorList>
    </citation>
    <scope>NUCLEOTIDE SEQUENCE</scope>
    <source>
        <strain evidence="2">ATCC 50377</strain>
    </source>
</reference>
<reference evidence="2" key="2">
    <citation type="submission" date="2020-12" db="EMBL/GenBank/DDBJ databases">
        <title>New Spironucleus salmonicida genome in near-complete chromosomes.</title>
        <authorList>
            <person name="Xu F."/>
            <person name="Kurt Z."/>
            <person name="Jimenez-Gonzalez A."/>
            <person name="Astvaldsson A."/>
            <person name="Andersson J.O."/>
            <person name="Svard S.G."/>
        </authorList>
    </citation>
    <scope>NUCLEOTIDE SEQUENCE</scope>
    <source>
        <strain evidence="2">ATCC 50377</strain>
    </source>
</reference>
<protein>
    <submittedName>
        <fullName evidence="1">Uncharacterized protein</fullName>
    </submittedName>
</protein>
<evidence type="ECO:0000313" key="2">
    <source>
        <dbReference type="EMBL" id="KAH0575906.1"/>
    </source>
</evidence>
<accession>V6LD83</accession>
<gene>
    <name evidence="1" type="ORF">SS50377_17998</name>
    <name evidence="2" type="ORF">SS50377_21440</name>
</gene>
<dbReference type="EMBL" id="KI546160">
    <property type="protein sequence ID" value="EST42437.1"/>
    <property type="molecule type" value="Genomic_DNA"/>
</dbReference>
<proteinExistence type="predicted"/>
<dbReference type="AlphaFoldDB" id="V6LD83"/>